<dbReference type="RefSeq" id="WP_148059493.1">
    <property type="nucleotide sequence ID" value="NZ_RKHQ01000001.1"/>
</dbReference>
<name>A0A3N2D6U5_9MICO</name>
<dbReference type="AlphaFoldDB" id="A0A3N2D6U5"/>
<reference evidence="1 2" key="1">
    <citation type="submission" date="2018-11" db="EMBL/GenBank/DDBJ databases">
        <title>Sequencing the genomes of 1000 actinobacteria strains.</title>
        <authorList>
            <person name="Klenk H.-P."/>
        </authorList>
    </citation>
    <scope>NUCLEOTIDE SEQUENCE [LARGE SCALE GENOMIC DNA]</scope>
    <source>
        <strain evidence="1 2">DSM 13521</strain>
    </source>
</reference>
<evidence type="ECO:0000313" key="2">
    <source>
        <dbReference type="Proteomes" id="UP000275356"/>
    </source>
</evidence>
<organism evidence="1 2">
    <name type="scientific">Salana multivorans</name>
    <dbReference type="NCBI Taxonomy" id="120377"/>
    <lineage>
        <taxon>Bacteria</taxon>
        <taxon>Bacillati</taxon>
        <taxon>Actinomycetota</taxon>
        <taxon>Actinomycetes</taxon>
        <taxon>Micrococcales</taxon>
        <taxon>Beutenbergiaceae</taxon>
        <taxon>Salana</taxon>
    </lineage>
</organism>
<sequence length="195" mass="21524">MGATDRERAVEYLRGLYPLGATVTTALHHVSRSGMTRSIAVIAVVDGGPVDVSWAVAHAVGRRLDPEHGGVKVGGIGMDMGFHLAYSLARALYPDGHHCTGHEVSEVRRNGRTVTRCPSNDHVNDWTMLAAQYGHDHPDERDAEWDPGLTAPEARAARLAFCAARAEWIAAQRPRLWSRRRHHSDGGYALKHRWL</sequence>
<dbReference type="OrthoDB" id="9580665at2"/>
<accession>A0A3N2D6U5</accession>
<dbReference type="EMBL" id="RKHQ01000001">
    <property type="protein sequence ID" value="ROR95499.1"/>
    <property type="molecule type" value="Genomic_DNA"/>
</dbReference>
<dbReference type="Proteomes" id="UP000275356">
    <property type="component" value="Unassembled WGS sequence"/>
</dbReference>
<proteinExistence type="predicted"/>
<comment type="caution">
    <text evidence="1">The sequence shown here is derived from an EMBL/GenBank/DDBJ whole genome shotgun (WGS) entry which is preliminary data.</text>
</comment>
<protein>
    <submittedName>
        <fullName evidence="1">Uncharacterized protein</fullName>
    </submittedName>
</protein>
<gene>
    <name evidence="1" type="ORF">EDD28_0052</name>
</gene>
<evidence type="ECO:0000313" key="1">
    <source>
        <dbReference type="EMBL" id="ROR95499.1"/>
    </source>
</evidence>
<keyword evidence="2" id="KW-1185">Reference proteome</keyword>